<feature type="region of interest" description="Disordered" evidence="1">
    <location>
        <begin position="129"/>
        <end position="160"/>
    </location>
</feature>
<protein>
    <submittedName>
        <fullName evidence="2">Uncharacterized protein</fullName>
    </submittedName>
</protein>
<dbReference type="Proteomes" id="UP001051844">
    <property type="component" value="Unassembled WGS sequence"/>
</dbReference>
<gene>
    <name evidence="2" type="ORF">ScoT_46590</name>
</gene>
<sequence length="248" mass="24147">MVVDAGRAAHRLGGVLGADRVDPVVAHAFAHQRGEVVPEGVPGGAREAVAGGVRVDAVPEEDLGPVDVADARDHLLVHEQGGHGGARAGYAAPGGVGGVVGAQRVGAEAVVDGLLVLVGQEGAGGGAAQVRPGVLGGDPEPDGVRGRRRGAGAAGDLAEEAEVDVDPAVAAEVQEEVFAVRLGPGELGAVEQGGGGGEAALGAGDAHRPAAEPLLVVGGQPVEGVPFGHQASCWGWWAGIGGSSPVVS</sequence>
<proteinExistence type="predicted"/>
<accession>A0AA37FE53</accession>
<dbReference type="EMBL" id="BNDZ01000005">
    <property type="protein sequence ID" value="GHI48485.1"/>
    <property type="molecule type" value="Genomic_DNA"/>
</dbReference>
<evidence type="ECO:0000313" key="3">
    <source>
        <dbReference type="Proteomes" id="UP001051844"/>
    </source>
</evidence>
<reference evidence="2" key="1">
    <citation type="submission" date="2022-09" db="EMBL/GenBank/DDBJ databases">
        <title>Whole genome shotgun sequence of Streptomyces albidoflavus NBRC 12854.</title>
        <authorList>
            <person name="Komaki H."/>
            <person name="Tamura T."/>
        </authorList>
    </citation>
    <scope>NUCLEOTIDE SEQUENCE</scope>
    <source>
        <strain evidence="2">NBRC 12854</strain>
    </source>
</reference>
<organism evidence="2 3">
    <name type="scientific">Streptomyces albidoflavus</name>
    <dbReference type="NCBI Taxonomy" id="1886"/>
    <lineage>
        <taxon>Bacteria</taxon>
        <taxon>Bacillati</taxon>
        <taxon>Actinomycetota</taxon>
        <taxon>Actinomycetes</taxon>
        <taxon>Kitasatosporales</taxon>
        <taxon>Streptomycetaceae</taxon>
        <taxon>Streptomyces</taxon>
        <taxon>Streptomyces albidoflavus group</taxon>
    </lineage>
</organism>
<evidence type="ECO:0000256" key="1">
    <source>
        <dbReference type="SAM" id="MobiDB-lite"/>
    </source>
</evidence>
<dbReference type="AlphaFoldDB" id="A0AA37FE53"/>
<name>A0AA37FE53_9ACTN</name>
<evidence type="ECO:0000313" key="2">
    <source>
        <dbReference type="EMBL" id="GHI48485.1"/>
    </source>
</evidence>
<comment type="caution">
    <text evidence="2">The sequence shown here is derived from an EMBL/GenBank/DDBJ whole genome shotgun (WGS) entry which is preliminary data.</text>
</comment>